<dbReference type="InterPro" id="IPR047657">
    <property type="entry name" value="PmbA"/>
</dbReference>
<feature type="domain" description="Metalloprotease TldD/E C-terminal" evidence="3">
    <location>
        <begin position="232"/>
        <end position="446"/>
    </location>
</feature>
<gene>
    <name evidence="5" type="ORF">GWI72_11950</name>
</gene>
<dbReference type="InterPro" id="IPR045570">
    <property type="entry name" value="Metalloprtase-TldD/E_cen_dom"/>
</dbReference>
<dbReference type="AlphaFoldDB" id="A0A7X5F3C5"/>
<dbReference type="GO" id="GO:0006508">
    <property type="term" value="P:proteolysis"/>
    <property type="evidence" value="ECO:0007669"/>
    <property type="project" value="InterPro"/>
</dbReference>
<dbReference type="PANTHER" id="PTHR43421:SF1">
    <property type="entry name" value="METALLOPROTEASE PMBA"/>
    <property type="match status" value="1"/>
</dbReference>
<dbReference type="Pfam" id="PF01523">
    <property type="entry name" value="PmbA_TldD_1st"/>
    <property type="match status" value="1"/>
</dbReference>
<keyword evidence="6" id="KW-1185">Reference proteome</keyword>
<dbReference type="Pfam" id="PF19290">
    <property type="entry name" value="PmbA_TldD_2nd"/>
    <property type="match status" value="1"/>
</dbReference>
<feature type="domain" description="Metalloprotease TldD/E N-terminal" evidence="2">
    <location>
        <begin position="29"/>
        <end position="91"/>
    </location>
</feature>
<dbReference type="GO" id="GO:0005829">
    <property type="term" value="C:cytosol"/>
    <property type="evidence" value="ECO:0007669"/>
    <property type="project" value="TreeGrafter"/>
</dbReference>
<dbReference type="Proteomes" id="UP000586722">
    <property type="component" value="Unassembled WGS sequence"/>
</dbReference>
<dbReference type="Gene3D" id="3.30.2290.10">
    <property type="entry name" value="PmbA/TldD superfamily"/>
    <property type="match status" value="1"/>
</dbReference>
<evidence type="ECO:0000259" key="3">
    <source>
        <dbReference type="Pfam" id="PF19289"/>
    </source>
</evidence>
<accession>A0A7X5F3C5</accession>
<dbReference type="RefSeq" id="WP_161708759.1">
    <property type="nucleotide sequence ID" value="NZ_JAABLQ010000001.1"/>
</dbReference>
<evidence type="ECO:0000259" key="4">
    <source>
        <dbReference type="Pfam" id="PF19290"/>
    </source>
</evidence>
<dbReference type="InterPro" id="IPR035068">
    <property type="entry name" value="TldD/PmbA_N"/>
</dbReference>
<dbReference type="InterPro" id="IPR036059">
    <property type="entry name" value="TldD/PmbA_sf"/>
</dbReference>
<dbReference type="InterPro" id="IPR002510">
    <property type="entry name" value="Metalloprtase-TldD/E_N"/>
</dbReference>
<evidence type="ECO:0000259" key="2">
    <source>
        <dbReference type="Pfam" id="PF01523"/>
    </source>
</evidence>
<dbReference type="EMBL" id="JAABLQ010000001">
    <property type="protein sequence ID" value="NBN78981.1"/>
    <property type="molecule type" value="Genomic_DNA"/>
</dbReference>
<comment type="caution">
    <text evidence="5">The sequence shown here is derived from an EMBL/GenBank/DDBJ whole genome shotgun (WGS) entry which is preliminary data.</text>
</comment>
<proteinExistence type="inferred from homology"/>
<sequence>MTDVIDKSELETRAARLVEAALKAGADACDAVAITGVSLSVDVREGKVEETDRSEGDDVTLRVFIGRRSASVSANTLDDPRALAERAVAMARVTPEDPYAGLADPDLLLKQIPDLDLLDSRELGAAELKDLALAAEAAGLEVAGVSKSGGASASWRLAGMVLATSHGFTGAYTTSRYGLSMTAVAGEGTAMERDYDFDYQTFFADMEDPARIGRRAGERAVRRLNPQKLTTRTATVLYEARAARSFLGHLSGAVNGAAIARGTSFLKDRMGQPVFAPGIRITDDPLKPRGAATRPFDGEGLGAGAFDLIDDGVLRHWFLDSATARELGLAPNGRAHRGGAGTSPGATNLTLHPGRESLEDMMRAAGSGLLVTDLIGHGVNGVTGDYSRGASGFWFENGEIVTPVSEITIAGNLKDMFARLRPGSDLDARYSAASPSVAIEGLTIAGA</sequence>
<reference evidence="5 6" key="1">
    <citation type="submission" date="2020-01" db="EMBL/GenBank/DDBJ databases">
        <authorList>
            <person name="Peng S.Y."/>
            <person name="Li J."/>
            <person name="Wang M."/>
            <person name="Wang L."/>
            <person name="Wang C.Q."/>
            <person name="Wang J.R."/>
        </authorList>
    </citation>
    <scope>NUCLEOTIDE SEQUENCE [LARGE SCALE GENOMIC DNA]</scope>
    <source>
        <strain evidence="5 6">XCT-53</strain>
    </source>
</reference>
<evidence type="ECO:0000256" key="1">
    <source>
        <dbReference type="ARBA" id="ARBA00005836"/>
    </source>
</evidence>
<organism evidence="5 6">
    <name type="scientific">Pannonibacter tanglangensis</name>
    <dbReference type="NCBI Taxonomy" id="2750084"/>
    <lineage>
        <taxon>Bacteria</taxon>
        <taxon>Pseudomonadati</taxon>
        <taxon>Pseudomonadota</taxon>
        <taxon>Alphaproteobacteria</taxon>
        <taxon>Hyphomicrobiales</taxon>
        <taxon>Stappiaceae</taxon>
        <taxon>Pannonibacter</taxon>
    </lineage>
</organism>
<dbReference type="SUPFAM" id="SSF111283">
    <property type="entry name" value="Putative modulator of DNA gyrase, PmbA/TldD"/>
    <property type="match status" value="1"/>
</dbReference>
<dbReference type="GO" id="GO:0008237">
    <property type="term" value="F:metallopeptidase activity"/>
    <property type="evidence" value="ECO:0007669"/>
    <property type="project" value="InterPro"/>
</dbReference>
<comment type="similarity">
    <text evidence="1">Belongs to the peptidase U62 family.</text>
</comment>
<feature type="domain" description="Metalloprotease TldD/E central" evidence="4">
    <location>
        <begin position="120"/>
        <end position="224"/>
    </location>
</feature>
<protein>
    <submittedName>
        <fullName evidence="5">TldD/PmbA family protein</fullName>
    </submittedName>
</protein>
<name>A0A7X5F3C5_9HYPH</name>
<evidence type="ECO:0000313" key="6">
    <source>
        <dbReference type="Proteomes" id="UP000586722"/>
    </source>
</evidence>
<dbReference type="Pfam" id="PF19289">
    <property type="entry name" value="PmbA_TldD_3rd"/>
    <property type="match status" value="1"/>
</dbReference>
<dbReference type="PANTHER" id="PTHR43421">
    <property type="entry name" value="METALLOPROTEASE PMBA"/>
    <property type="match status" value="1"/>
</dbReference>
<evidence type="ECO:0000313" key="5">
    <source>
        <dbReference type="EMBL" id="NBN78981.1"/>
    </source>
</evidence>
<dbReference type="InterPro" id="IPR045569">
    <property type="entry name" value="Metalloprtase-TldD/E_C"/>
</dbReference>